<organism evidence="2 3">
    <name type="scientific">Symbiodinium microadriaticum</name>
    <name type="common">Dinoflagellate</name>
    <name type="synonym">Zooxanthella microadriatica</name>
    <dbReference type="NCBI Taxonomy" id="2951"/>
    <lineage>
        <taxon>Eukaryota</taxon>
        <taxon>Sar</taxon>
        <taxon>Alveolata</taxon>
        <taxon>Dinophyceae</taxon>
        <taxon>Suessiales</taxon>
        <taxon>Symbiodiniaceae</taxon>
        <taxon>Symbiodinium</taxon>
    </lineage>
</organism>
<evidence type="ECO:0000313" key="2">
    <source>
        <dbReference type="EMBL" id="OLP88443.1"/>
    </source>
</evidence>
<reference evidence="2 3" key="1">
    <citation type="submission" date="2016-02" db="EMBL/GenBank/DDBJ databases">
        <title>Genome analysis of coral dinoflagellate symbionts highlights evolutionary adaptations to a symbiotic lifestyle.</title>
        <authorList>
            <person name="Aranda M."/>
            <person name="Li Y."/>
            <person name="Liew Y.J."/>
            <person name="Baumgarten S."/>
            <person name="Simakov O."/>
            <person name="Wilson M."/>
            <person name="Piel J."/>
            <person name="Ashoor H."/>
            <person name="Bougouffa S."/>
            <person name="Bajic V.B."/>
            <person name="Ryu T."/>
            <person name="Ravasi T."/>
            <person name="Bayer T."/>
            <person name="Micklem G."/>
            <person name="Kim H."/>
            <person name="Bhak J."/>
            <person name="Lajeunesse T.C."/>
            <person name="Voolstra C.R."/>
        </authorList>
    </citation>
    <scope>NUCLEOTIDE SEQUENCE [LARGE SCALE GENOMIC DNA]</scope>
    <source>
        <strain evidence="2 3">CCMP2467</strain>
    </source>
</reference>
<dbReference type="AlphaFoldDB" id="A0A1Q9CZU7"/>
<proteinExistence type="predicted"/>
<evidence type="ECO:0000313" key="3">
    <source>
        <dbReference type="Proteomes" id="UP000186817"/>
    </source>
</evidence>
<feature type="compositionally biased region" description="Low complexity" evidence="1">
    <location>
        <begin position="113"/>
        <end position="122"/>
    </location>
</feature>
<name>A0A1Q9CZU7_SYMMI</name>
<keyword evidence="3" id="KW-1185">Reference proteome</keyword>
<protein>
    <submittedName>
        <fullName evidence="2">Uncharacterized protein</fullName>
    </submittedName>
</protein>
<accession>A0A1Q9CZU7</accession>
<feature type="region of interest" description="Disordered" evidence="1">
    <location>
        <begin position="100"/>
        <end position="255"/>
    </location>
</feature>
<comment type="caution">
    <text evidence="2">The sequence shown here is derived from an EMBL/GenBank/DDBJ whole genome shotgun (WGS) entry which is preliminary data.</text>
</comment>
<gene>
    <name evidence="2" type="ORF">AK812_SmicGene30220</name>
</gene>
<feature type="compositionally biased region" description="Basic residues" evidence="1">
    <location>
        <begin position="145"/>
        <end position="156"/>
    </location>
</feature>
<evidence type="ECO:0000256" key="1">
    <source>
        <dbReference type="SAM" id="MobiDB-lite"/>
    </source>
</evidence>
<feature type="compositionally biased region" description="Basic and acidic residues" evidence="1">
    <location>
        <begin position="220"/>
        <end position="251"/>
    </location>
</feature>
<dbReference type="EMBL" id="LSRX01000814">
    <property type="protein sequence ID" value="OLP88443.1"/>
    <property type="molecule type" value="Genomic_DNA"/>
</dbReference>
<sequence>MGIDPQEQQIEMDGHIRQSNINNMYSLIQPFLTGFGFADWLYPAYYREKAQRQALEQQVKDREAKDAVDDTKRLISSEVQTALKPLTDSITNVFGMRQRSKDKLDADTVQPATSSTSSGSMSKFLLRALLRNDSNESSQPSPPRPKNRRKHSRSRSPQRSMFRQLMASMSSKGKDSKKDHEDKGRKRRKRDEPSTSSSSPPSSRGRKRGRRASKAHHHSNKDAKDHKHSSHRGDRDSSPELRVPEDKEATHNKKILKQQRAQKIVFVIAPSAKIEELPDPEADREAWINAVANLTTKSKLDAIMQTNSISTSSTHNKSKKVELIVQFMLKE</sequence>
<dbReference type="Proteomes" id="UP000186817">
    <property type="component" value="Unassembled WGS sequence"/>
</dbReference>
<feature type="compositionally biased region" description="Basic and acidic residues" evidence="1">
    <location>
        <begin position="172"/>
        <end position="184"/>
    </location>
</feature>
<feature type="compositionally biased region" description="Basic residues" evidence="1">
    <location>
        <begin position="204"/>
        <end position="219"/>
    </location>
</feature>